<dbReference type="InterPro" id="IPR007707">
    <property type="entry name" value="TACC_C"/>
</dbReference>
<evidence type="ECO:0000256" key="6">
    <source>
        <dbReference type="ARBA" id="ARBA00023212"/>
    </source>
</evidence>
<feature type="region of interest" description="Disordered" evidence="8">
    <location>
        <begin position="120"/>
        <end position="156"/>
    </location>
</feature>
<dbReference type="GO" id="GO:0007052">
    <property type="term" value="P:mitotic spindle organization"/>
    <property type="evidence" value="ECO:0007669"/>
    <property type="project" value="InterPro"/>
</dbReference>
<name>A0A9J2P648_ASCLU</name>
<keyword evidence="10" id="KW-1185">Reference proteome</keyword>
<dbReference type="Proteomes" id="UP000036681">
    <property type="component" value="Unplaced"/>
</dbReference>
<keyword evidence="3" id="KW-0963">Cytoplasm</keyword>
<sequence length="615" mass="66873">MKFFGRGRKSSEEHPTDPNGGTDEMSHSPSAMDISMGETSQGPSANLGRVEDSLVVVSSVGEVATFKEADEPGHLTHIGGTAYETPIKKTPAPNISILLHMEMSSAVANRDSIDQTKQLINPESARPSSNASSQKLVKSKDRDTISSKSSSQKDMAGRIVTDIGNIRDDKSQVTEVGAAAEDAFRVIDSRTITRPTKKGQNLPEAIVAPISKTDIADEAPQMAAAAAAGGGVENKRAAEPAVATAPPNVPVASTVPQEAKPAQSAPPIPSQTPKIQPPPQSAAPPAKPTTATGGDTSQMKAAEQSKREEQRVGQRVRQRTVTVHNQLSMDIAAAFSEVKQMDVEDPLTEAQRRMQVLVVTKEKEWAAKMEKLTQALAHEQKKSDSLEQKAAERLLLLGEHEHVIRKLVEELKQQGRKGYAPCSVSVRDVVIASAVVRCKEPTLGGESASKEMPHALSRTVANVGGKGMPDSARPYGGPGPERTLWPDDVALIVKERDQLAEDVNSLESSYADLFRRYEKLRQTSIDIKNNEEKTKRDAEEIARRYAILTEKLEMLRRNAEEQLDLANNEIDRIIKQHENDTLALRLKVKQLESKNETLTISVEAKVGSLKCMPFL</sequence>
<feature type="compositionally biased region" description="Basic and acidic residues" evidence="8">
    <location>
        <begin position="303"/>
        <end position="312"/>
    </location>
</feature>
<feature type="region of interest" description="Disordered" evidence="8">
    <location>
        <begin position="237"/>
        <end position="321"/>
    </location>
</feature>
<keyword evidence="4" id="KW-0597">Phosphoprotein</keyword>
<dbReference type="PANTHER" id="PTHR13924:SF10">
    <property type="entry name" value="TRANSFORMING ACIDIC COILED-COIL PROTEIN, ISOFORM K"/>
    <property type="match status" value="1"/>
</dbReference>
<keyword evidence="5 7" id="KW-0175">Coiled coil</keyword>
<keyword evidence="6" id="KW-0206">Cytoskeleton</keyword>
<reference evidence="11" key="1">
    <citation type="submission" date="2023-03" db="UniProtKB">
        <authorList>
            <consortium name="WormBaseParasite"/>
        </authorList>
    </citation>
    <scope>IDENTIFICATION</scope>
</reference>
<feature type="region of interest" description="Disordered" evidence="8">
    <location>
        <begin position="1"/>
        <end position="46"/>
    </location>
</feature>
<evidence type="ECO:0000259" key="9">
    <source>
        <dbReference type="Pfam" id="PF05010"/>
    </source>
</evidence>
<dbReference type="Pfam" id="PF05010">
    <property type="entry name" value="TACC_C"/>
    <property type="match status" value="1"/>
</dbReference>
<dbReference type="GO" id="GO:0005737">
    <property type="term" value="C:cytoplasm"/>
    <property type="evidence" value="ECO:0007669"/>
    <property type="project" value="TreeGrafter"/>
</dbReference>
<accession>A0A9J2P648</accession>
<comment type="subcellular location">
    <subcellularLocation>
        <location evidence="1">Cytoplasm</location>
        <location evidence="1">Cytoskeleton</location>
    </subcellularLocation>
</comment>
<evidence type="ECO:0000313" key="10">
    <source>
        <dbReference type="Proteomes" id="UP000036681"/>
    </source>
</evidence>
<evidence type="ECO:0000256" key="1">
    <source>
        <dbReference type="ARBA" id="ARBA00004245"/>
    </source>
</evidence>
<evidence type="ECO:0000256" key="5">
    <source>
        <dbReference type="ARBA" id="ARBA00023054"/>
    </source>
</evidence>
<evidence type="ECO:0000256" key="7">
    <source>
        <dbReference type="SAM" id="Coils"/>
    </source>
</evidence>
<dbReference type="GO" id="GO:0005856">
    <property type="term" value="C:cytoskeleton"/>
    <property type="evidence" value="ECO:0007669"/>
    <property type="project" value="UniProtKB-SubCell"/>
</dbReference>
<feature type="compositionally biased region" description="Low complexity" evidence="8">
    <location>
        <begin position="239"/>
        <end position="256"/>
    </location>
</feature>
<evidence type="ECO:0000256" key="4">
    <source>
        <dbReference type="ARBA" id="ARBA00022553"/>
    </source>
</evidence>
<feature type="compositionally biased region" description="Polar residues" evidence="8">
    <location>
        <begin position="120"/>
        <end position="136"/>
    </location>
</feature>
<evidence type="ECO:0000256" key="3">
    <source>
        <dbReference type="ARBA" id="ARBA00022490"/>
    </source>
</evidence>
<proteinExistence type="inferred from homology"/>
<evidence type="ECO:0000313" key="11">
    <source>
        <dbReference type="WBParaSite" id="ALUE_0000517101-mRNA-1"/>
    </source>
</evidence>
<evidence type="ECO:0000256" key="2">
    <source>
        <dbReference type="ARBA" id="ARBA00009423"/>
    </source>
</evidence>
<organism evidence="10 11">
    <name type="scientific">Ascaris lumbricoides</name>
    <name type="common">Giant roundworm</name>
    <dbReference type="NCBI Taxonomy" id="6252"/>
    <lineage>
        <taxon>Eukaryota</taxon>
        <taxon>Metazoa</taxon>
        <taxon>Ecdysozoa</taxon>
        <taxon>Nematoda</taxon>
        <taxon>Chromadorea</taxon>
        <taxon>Rhabditida</taxon>
        <taxon>Spirurina</taxon>
        <taxon>Ascaridomorpha</taxon>
        <taxon>Ascaridoidea</taxon>
        <taxon>Ascarididae</taxon>
        <taxon>Ascaris</taxon>
    </lineage>
</organism>
<dbReference type="InterPro" id="IPR039915">
    <property type="entry name" value="TACC"/>
</dbReference>
<dbReference type="AlphaFoldDB" id="A0A9J2P648"/>
<evidence type="ECO:0000256" key="8">
    <source>
        <dbReference type="SAM" id="MobiDB-lite"/>
    </source>
</evidence>
<feature type="coiled-coil region" evidence="7">
    <location>
        <begin position="496"/>
        <end position="594"/>
    </location>
</feature>
<dbReference type="WBParaSite" id="ALUE_0000517101-mRNA-1">
    <property type="protein sequence ID" value="ALUE_0000517101-mRNA-1"/>
    <property type="gene ID" value="ALUE_0000517101"/>
</dbReference>
<protein>
    <submittedName>
        <fullName evidence="11">Transforming acidic coiled-coil-containing protein C-terminal domain-containing protein</fullName>
    </submittedName>
</protein>
<comment type="similarity">
    <text evidence="2">Belongs to the TACC family.</text>
</comment>
<feature type="domain" description="Transforming acidic coiled-coil-containing protein C-terminal" evidence="9">
    <location>
        <begin position="489"/>
        <end position="606"/>
    </location>
</feature>
<dbReference type="PANTHER" id="PTHR13924">
    <property type="entry name" value="TRANSFORMING ACIDIC COILED-COIL CONTAINING PROTEIN 1/2"/>
    <property type="match status" value="1"/>
</dbReference>
<feature type="compositionally biased region" description="Pro residues" evidence="8">
    <location>
        <begin position="264"/>
        <end position="287"/>
    </location>
</feature>